<dbReference type="AlphaFoldDB" id="A0A7Y2RCU9"/>
<evidence type="ECO:0000313" key="7">
    <source>
        <dbReference type="Proteomes" id="UP000569202"/>
    </source>
</evidence>
<sequence>MAVKILWYLTAPDGPFPWLEDGRWETDYEHLQQVAFTADKLGFYGSLMGTSSYETLAVAASLIPFTKRLKFLVAQHPGEVKPAVLAKYAQTFDAFSQGRLLFNVVNGNDAGLASLGIHYPHDERYDFSKEYWTAFQQNYLGDRSGFNGKFVKISPRAEGGAPMSKWHGPTNPKGVPLWGAGTSDKGIQHSVELLDVYLSFANTPPKLGEKFAKVAAKAASIGRTLEYGTRLQIIVRETEEEAWEYAQSLLDKIDVNYAIQAVKRQLPPDADFDTYISPDPQVQRNLEALRAGKLPQARDFEIYPNIWTGPSWFGFDILGPASGTTLVGSAENVAARIKEYESYGTSAFILSGFPLISEAYRVAHLLFPLLDLDHGFEVPLVKVKQNIQPQTHLQQLTVA</sequence>
<reference evidence="6 7" key="1">
    <citation type="submission" date="2020-04" db="EMBL/GenBank/DDBJ databases">
        <title>Acinetobacter Taxon 24.</title>
        <authorList>
            <person name="Nemec A."/>
            <person name="Radolfova-Krizova L."/>
            <person name="Higgins P.G."/>
            <person name="Spanelova P."/>
        </authorList>
    </citation>
    <scope>NUCLEOTIDE SEQUENCE [LARGE SCALE GENOMIC DNA]</scope>
    <source>
        <strain evidence="6 7">ANC 5380</strain>
    </source>
</reference>
<evidence type="ECO:0000256" key="1">
    <source>
        <dbReference type="ARBA" id="ARBA00022630"/>
    </source>
</evidence>
<feature type="domain" description="Luciferase-like" evidence="5">
    <location>
        <begin position="26"/>
        <end position="345"/>
    </location>
</feature>
<dbReference type="GO" id="GO:0046306">
    <property type="term" value="P:alkanesulfonate catabolic process"/>
    <property type="evidence" value="ECO:0007669"/>
    <property type="project" value="TreeGrafter"/>
</dbReference>
<dbReference type="GO" id="GO:0008726">
    <property type="term" value="F:alkanesulfonate monooxygenase activity"/>
    <property type="evidence" value="ECO:0007669"/>
    <property type="project" value="TreeGrafter"/>
</dbReference>
<keyword evidence="2" id="KW-0288">FMN</keyword>
<dbReference type="PANTHER" id="PTHR42847">
    <property type="entry name" value="ALKANESULFONATE MONOOXYGENASE"/>
    <property type="match status" value="1"/>
</dbReference>
<protein>
    <submittedName>
        <fullName evidence="6">LLM class flavin-dependent oxidoreductase</fullName>
    </submittedName>
</protein>
<evidence type="ECO:0000256" key="4">
    <source>
        <dbReference type="ARBA" id="ARBA00023033"/>
    </source>
</evidence>
<name>A0A7Y2RCU9_9GAMM</name>
<keyword evidence="1" id="KW-0285">Flavoprotein</keyword>
<gene>
    <name evidence="6" type="ORF">HLH17_01870</name>
</gene>
<evidence type="ECO:0000259" key="5">
    <source>
        <dbReference type="Pfam" id="PF00296"/>
    </source>
</evidence>
<proteinExistence type="predicted"/>
<keyword evidence="4" id="KW-0503">Monooxygenase</keyword>
<comment type="caution">
    <text evidence="6">The sequence shown here is derived from an EMBL/GenBank/DDBJ whole genome shotgun (WGS) entry which is preliminary data.</text>
</comment>
<dbReference type="Proteomes" id="UP000569202">
    <property type="component" value="Unassembled WGS sequence"/>
</dbReference>
<dbReference type="PANTHER" id="PTHR42847:SF4">
    <property type="entry name" value="ALKANESULFONATE MONOOXYGENASE-RELATED"/>
    <property type="match status" value="1"/>
</dbReference>
<dbReference type="InterPro" id="IPR036661">
    <property type="entry name" value="Luciferase-like_sf"/>
</dbReference>
<dbReference type="InterPro" id="IPR011251">
    <property type="entry name" value="Luciferase-like_dom"/>
</dbReference>
<evidence type="ECO:0000313" key="6">
    <source>
        <dbReference type="EMBL" id="NNH76450.1"/>
    </source>
</evidence>
<dbReference type="InterPro" id="IPR050172">
    <property type="entry name" value="SsuD_RutA_monooxygenase"/>
</dbReference>
<dbReference type="RefSeq" id="WP_171539656.1">
    <property type="nucleotide sequence ID" value="NZ_JABERL010000005.1"/>
</dbReference>
<dbReference type="Gene3D" id="3.20.20.30">
    <property type="entry name" value="Luciferase-like domain"/>
    <property type="match status" value="1"/>
</dbReference>
<evidence type="ECO:0000256" key="2">
    <source>
        <dbReference type="ARBA" id="ARBA00022643"/>
    </source>
</evidence>
<dbReference type="EMBL" id="JABERL010000005">
    <property type="protein sequence ID" value="NNH76450.1"/>
    <property type="molecule type" value="Genomic_DNA"/>
</dbReference>
<keyword evidence="3" id="KW-0560">Oxidoreductase</keyword>
<dbReference type="Pfam" id="PF00296">
    <property type="entry name" value="Bac_luciferase"/>
    <property type="match status" value="1"/>
</dbReference>
<organism evidence="6 7">
    <name type="scientific">Acinetobacter terrae</name>
    <dbReference type="NCBI Taxonomy" id="2731247"/>
    <lineage>
        <taxon>Bacteria</taxon>
        <taxon>Pseudomonadati</taxon>
        <taxon>Pseudomonadota</taxon>
        <taxon>Gammaproteobacteria</taxon>
        <taxon>Moraxellales</taxon>
        <taxon>Moraxellaceae</taxon>
        <taxon>Acinetobacter</taxon>
        <taxon>Acinetobacter Taxon 24</taxon>
    </lineage>
</organism>
<evidence type="ECO:0000256" key="3">
    <source>
        <dbReference type="ARBA" id="ARBA00023002"/>
    </source>
</evidence>
<dbReference type="SUPFAM" id="SSF51679">
    <property type="entry name" value="Bacterial luciferase-like"/>
    <property type="match status" value="1"/>
</dbReference>
<accession>A0A7Y2RCU9</accession>